<evidence type="ECO:0000256" key="2">
    <source>
        <dbReference type="ARBA" id="ARBA00022679"/>
    </source>
</evidence>
<dbReference type="Proteomes" id="UP001370490">
    <property type="component" value="Unassembled WGS sequence"/>
</dbReference>
<keyword evidence="1" id="KW-0489">Methyltransferase</keyword>
<reference evidence="6 7" key="1">
    <citation type="submission" date="2023-12" db="EMBL/GenBank/DDBJ databases">
        <title>A high-quality genome assembly for Dillenia turbinata (Dilleniales).</title>
        <authorList>
            <person name="Chanderbali A."/>
        </authorList>
    </citation>
    <scope>NUCLEOTIDE SEQUENCE [LARGE SCALE GENOMIC DNA]</scope>
    <source>
        <strain evidence="6">LSX21</strain>
        <tissue evidence="6">Leaf</tissue>
    </source>
</reference>
<evidence type="ECO:0000256" key="5">
    <source>
        <dbReference type="ARBA" id="ARBA00023453"/>
    </source>
</evidence>
<name>A0AAN8Z0Z4_9MAGN</name>
<evidence type="ECO:0000256" key="1">
    <source>
        <dbReference type="ARBA" id="ARBA00022603"/>
    </source>
</evidence>
<dbReference type="InterPro" id="IPR002935">
    <property type="entry name" value="SAM_O-MeTrfase"/>
</dbReference>
<keyword evidence="2" id="KW-0808">Transferase</keyword>
<dbReference type="PANTHER" id="PTHR10509">
    <property type="entry name" value="O-METHYLTRANSFERASE-RELATED"/>
    <property type="match status" value="1"/>
</dbReference>
<keyword evidence="7" id="KW-1185">Reference proteome</keyword>
<proteinExistence type="inferred from homology"/>
<dbReference type="Pfam" id="PF01596">
    <property type="entry name" value="Methyltransf_3"/>
    <property type="match status" value="1"/>
</dbReference>
<dbReference type="Gene3D" id="3.40.50.150">
    <property type="entry name" value="Vaccinia Virus protein VP39"/>
    <property type="match status" value="1"/>
</dbReference>
<dbReference type="GO" id="GO:0032259">
    <property type="term" value="P:methylation"/>
    <property type="evidence" value="ECO:0007669"/>
    <property type="project" value="UniProtKB-KW"/>
</dbReference>
<dbReference type="PANTHER" id="PTHR10509:SF34">
    <property type="entry name" value="TAPETUM-SPECIFIC METHYLTRANSFERASE 1"/>
    <property type="match status" value="1"/>
</dbReference>
<evidence type="ECO:0000256" key="3">
    <source>
        <dbReference type="ARBA" id="ARBA00022691"/>
    </source>
</evidence>
<dbReference type="AlphaFoldDB" id="A0AAN8Z0Z4"/>
<organism evidence="6 7">
    <name type="scientific">Dillenia turbinata</name>
    <dbReference type="NCBI Taxonomy" id="194707"/>
    <lineage>
        <taxon>Eukaryota</taxon>
        <taxon>Viridiplantae</taxon>
        <taxon>Streptophyta</taxon>
        <taxon>Embryophyta</taxon>
        <taxon>Tracheophyta</taxon>
        <taxon>Spermatophyta</taxon>
        <taxon>Magnoliopsida</taxon>
        <taxon>eudicotyledons</taxon>
        <taxon>Gunneridae</taxon>
        <taxon>Pentapetalae</taxon>
        <taxon>Dilleniales</taxon>
        <taxon>Dilleniaceae</taxon>
        <taxon>Dillenia</taxon>
    </lineage>
</organism>
<dbReference type="GO" id="GO:0008757">
    <property type="term" value="F:S-adenosylmethionine-dependent methyltransferase activity"/>
    <property type="evidence" value="ECO:0007669"/>
    <property type="project" value="TreeGrafter"/>
</dbReference>
<protein>
    <submittedName>
        <fullName evidence="6">Class I-like SAM-dependent O-methyltransferase</fullName>
    </submittedName>
</protein>
<keyword evidence="4" id="KW-0479">Metal-binding</keyword>
<dbReference type="InterPro" id="IPR029063">
    <property type="entry name" value="SAM-dependent_MTases_sf"/>
</dbReference>
<evidence type="ECO:0000256" key="4">
    <source>
        <dbReference type="ARBA" id="ARBA00022723"/>
    </source>
</evidence>
<gene>
    <name evidence="6" type="ORF">RJ641_012901</name>
</gene>
<dbReference type="PROSITE" id="PS51682">
    <property type="entry name" value="SAM_OMT_I"/>
    <property type="match status" value="1"/>
</dbReference>
<comment type="similarity">
    <text evidence="5">Belongs to the class I-like SAM-binding methyltransferase superfamily. Cation-dependent O-methyltransferase family.</text>
</comment>
<accession>A0AAN8Z0Z4</accession>
<evidence type="ECO:0000313" key="6">
    <source>
        <dbReference type="EMBL" id="KAK6922394.1"/>
    </source>
</evidence>
<dbReference type="SUPFAM" id="SSF53335">
    <property type="entry name" value="S-adenosyl-L-methionine-dependent methyltransferases"/>
    <property type="match status" value="1"/>
</dbReference>
<dbReference type="GO" id="GO:0008171">
    <property type="term" value="F:O-methyltransferase activity"/>
    <property type="evidence" value="ECO:0007669"/>
    <property type="project" value="InterPro"/>
</dbReference>
<dbReference type="EMBL" id="JBAMMX010000019">
    <property type="protein sequence ID" value="KAK6922394.1"/>
    <property type="molecule type" value="Genomic_DNA"/>
</dbReference>
<keyword evidence="3" id="KW-0949">S-adenosyl-L-methionine</keyword>
<dbReference type="CDD" id="cd02440">
    <property type="entry name" value="AdoMet_MTases"/>
    <property type="match status" value="1"/>
</dbReference>
<comment type="caution">
    <text evidence="6">The sequence shown here is derived from an EMBL/GenBank/DDBJ whole genome shotgun (WGS) entry which is preliminary data.</text>
</comment>
<sequence>MQYVLQTAVYPREHQQLKDLRETTIEKYKLLSHMGTAPDEGQFLSMLLKLMKARKTLELGVFTGYSLLTTALALPADGEVIAIDPDKEAYEVGLPFIQKAGMDKKVKFINSKGASALDDLINKEKQEGEFDFAFVDADKGNYKNYHEQLMKLVKVGGVIAYDNTLWYGSVAQQEEDPMPDFVRESRAAILEFNALIASDLRIEMCQISVGDGLTLCRRLT</sequence>
<evidence type="ECO:0000313" key="7">
    <source>
        <dbReference type="Proteomes" id="UP001370490"/>
    </source>
</evidence>
<dbReference type="GO" id="GO:0046872">
    <property type="term" value="F:metal ion binding"/>
    <property type="evidence" value="ECO:0007669"/>
    <property type="project" value="UniProtKB-KW"/>
</dbReference>
<dbReference type="InterPro" id="IPR050362">
    <property type="entry name" value="Cation-dep_OMT"/>
</dbReference>